<keyword evidence="4" id="KW-1185">Reference proteome</keyword>
<gene>
    <name evidence="3" type="ORF">F0L74_07525</name>
</gene>
<evidence type="ECO:0000259" key="2">
    <source>
        <dbReference type="Pfam" id="PF23237"/>
    </source>
</evidence>
<feature type="domain" description="Ig-like" evidence="1">
    <location>
        <begin position="857"/>
        <end position="931"/>
    </location>
</feature>
<evidence type="ECO:0000259" key="1">
    <source>
        <dbReference type="Pfam" id="PF19081"/>
    </source>
</evidence>
<accession>A0A5B2VUM4</accession>
<dbReference type="InterPro" id="IPR057078">
    <property type="entry name" value="HYR-4C"/>
</dbReference>
<dbReference type="NCBIfam" id="TIGR04131">
    <property type="entry name" value="Bac_Flav_CTERM"/>
    <property type="match status" value="1"/>
</dbReference>
<sequence length="1432" mass="151268">MSANVTGETVTDISWTITPGSVGTNYKILYGKVNAPLPGAQPLVVTFLKGDITYTVTATMNTPSGPYTASTTLRADSCRLPDCKGPDVSASKAGFLDNFGTASIRDDLDPAKVSTQYTANLTGPLQPGEYCIFSATNDPGTPAEPTRVLNPDWADTRDHTRQTDGAMLIVNADAAQNIFYSRRVNGLCKGAQYNVSASLKNIDSRAFFESGCGASYTNPSVTFEILDAATNAVLSTFSSKEISPQMSTALDSGWQTVSFNFKTVPGVSDVIVRLRNGSTGTCGNNIAIDDISFSYCTPFIYSFFDGQTDQLGGEYIMCAGSPTNLTSAYTPKNYFDKPNYFWQYSKDSISWTTINGDGDGVSGTDTDVLHFAEGSVLLEGDTVKIDTIYFRLHIFEDGNDESCAAPSVPITVTLLPNPKVKVADNQICLGDTATLVATGGFDRYEWDSPISLEDSIVQVWPTETSIYTVTGYKTYGFQGTRTCSRTGQAIVIVDDKPIVEITTATPDSICLGTQVDLKVDDGLAMYDVLWSPTGATTTEIQDLPATPGAIDYTVTVTSGVCVVKDTAHITVLDIPTANAGVDTVRQCNDGNFTMSATLGADETGKWTIAGPDNGAIITNDADPMTPITGLGGGQTVTLVWSVHKTLITTCVSTDTVVLMNVTAPISSVAGPDQQQCGIADIFTMAANTPPAGAVGTWDVKQGTVTDINDVNTPTTTVTVSGIQDVMLTWTVSNAVCAGKPDTVILHKTNPPSMTLGIIPDACSKAATFAIPYTAVSDNPLKYDVRVAAANAMPGFVTVTDLDITKDTLRVPCPLGIPEGTYDFILTVKNDGAGCSTDIPFSVPVASITVLPASIAIDKPETCAGSTVMLTVQGGTLGTGANWVWYQDACGGASIGSGPGISVTINKTTSFFVRAETAGACGNTECVSATVTLVDKPPVTTFVPGALTVDCEAGKDYTTLFGTPIFDHTPFNVIPVTVTSADVSTVVGCTQQITRTWTATDDCGFTATASQTITVVDKKAPVFTTPKPADITVNCDALPAAANMEAMDNCAGLITVTPVETREAITGECNLNYKLTRTWTATDPCGNSTSMVQVILVKEITPPAFTTPVPADVTVDCGNLPTPVTMVAAESCTGSLIAANYTDTRKDLGGSGCTYQVLRTWSATDPCGNTATVTQTITVQDTTRPVFTVLPPADDIVNCDAIPAPASDVAATDNCSAHVKISRTQTQAPVNIPGTCGSYRITRTWTATDDCGNTNTAQQVLTVYCDGTPKIDLGPDTSLCNGEAVRLRADGNGITSIRWSDGSTGPVLTVTQAGTYGVTVTNECGQATDEISIKFTECDPKPTFANAFSPNGDGLNDYFRPVLQRGQMNGYQLKIYNRWGQLVYADSDPRRGWDGSMADGHQANVGTYIWWVTYKNDHDKQPVVVNGIVNVVK</sequence>
<proteinExistence type="predicted"/>
<dbReference type="InterPro" id="IPR026341">
    <property type="entry name" value="T9SS_type_B"/>
</dbReference>
<evidence type="ECO:0000313" key="3">
    <source>
        <dbReference type="EMBL" id="KAA2242390.1"/>
    </source>
</evidence>
<dbReference type="Gene3D" id="2.60.120.260">
    <property type="entry name" value="Galactose-binding domain-like"/>
    <property type="match status" value="1"/>
</dbReference>
<dbReference type="Pfam" id="PF23237">
    <property type="entry name" value="HYR_4C"/>
    <property type="match status" value="1"/>
</dbReference>
<name>A0A5B2VUM4_9BACT</name>
<protein>
    <submittedName>
        <fullName evidence="3">Gliding motility-associated C-terminal domain-containing protein</fullName>
    </submittedName>
</protein>
<dbReference type="Proteomes" id="UP000324611">
    <property type="component" value="Unassembled WGS sequence"/>
</dbReference>
<organism evidence="3 4">
    <name type="scientific">Chitinophaga agrisoli</name>
    <dbReference type="NCBI Taxonomy" id="2607653"/>
    <lineage>
        <taxon>Bacteria</taxon>
        <taxon>Pseudomonadati</taxon>
        <taxon>Bacteroidota</taxon>
        <taxon>Chitinophagia</taxon>
        <taxon>Chitinophagales</taxon>
        <taxon>Chitinophagaceae</taxon>
        <taxon>Chitinophaga</taxon>
    </lineage>
</organism>
<reference evidence="3 4" key="1">
    <citation type="submission" date="2019-09" db="EMBL/GenBank/DDBJ databases">
        <title>Chitinophaga ginsengihumi sp. nov., isolated from soil of ginseng rhizosphere.</title>
        <authorList>
            <person name="Lee J."/>
        </authorList>
    </citation>
    <scope>NUCLEOTIDE SEQUENCE [LARGE SCALE GENOMIC DNA]</scope>
    <source>
        <strain evidence="3 4">BN140078</strain>
    </source>
</reference>
<dbReference type="Pfam" id="PF13585">
    <property type="entry name" value="CHU_C"/>
    <property type="match status" value="1"/>
</dbReference>
<dbReference type="Pfam" id="PF19081">
    <property type="entry name" value="Ig_7"/>
    <property type="match status" value="1"/>
</dbReference>
<dbReference type="EMBL" id="VUOC01000002">
    <property type="protein sequence ID" value="KAA2242390.1"/>
    <property type="molecule type" value="Genomic_DNA"/>
</dbReference>
<comment type="caution">
    <text evidence="3">The sequence shown here is derived from an EMBL/GenBank/DDBJ whole genome shotgun (WGS) entry which is preliminary data.</text>
</comment>
<feature type="domain" description="HYR-like" evidence="2">
    <location>
        <begin position="1022"/>
        <end position="1095"/>
    </location>
</feature>
<dbReference type="InterPro" id="IPR044023">
    <property type="entry name" value="Ig_7"/>
</dbReference>
<dbReference type="RefSeq" id="WP_149837262.1">
    <property type="nucleotide sequence ID" value="NZ_VUOC01000002.1"/>
</dbReference>
<reference evidence="3 4" key="2">
    <citation type="submission" date="2019-09" db="EMBL/GenBank/DDBJ databases">
        <authorList>
            <person name="Jin C."/>
        </authorList>
    </citation>
    <scope>NUCLEOTIDE SEQUENCE [LARGE SCALE GENOMIC DNA]</scope>
    <source>
        <strain evidence="3 4">BN140078</strain>
    </source>
</reference>
<evidence type="ECO:0000313" key="4">
    <source>
        <dbReference type="Proteomes" id="UP000324611"/>
    </source>
</evidence>